<organism evidence="2 3">
    <name type="scientific">Bacillus spongiae</name>
    <dbReference type="NCBI Taxonomy" id="2683610"/>
    <lineage>
        <taxon>Bacteria</taxon>
        <taxon>Bacillati</taxon>
        <taxon>Bacillota</taxon>
        <taxon>Bacilli</taxon>
        <taxon>Bacillales</taxon>
        <taxon>Bacillaceae</taxon>
        <taxon>Bacillus</taxon>
    </lineage>
</organism>
<comment type="caution">
    <text evidence="2">The sequence shown here is derived from an EMBL/GenBank/DDBJ whole genome shotgun (WGS) entry which is preliminary data.</text>
</comment>
<dbReference type="EMBL" id="JBBAXC010000002">
    <property type="protein sequence ID" value="MEI5905915.1"/>
    <property type="molecule type" value="Genomic_DNA"/>
</dbReference>
<accession>A0ABU8H9I3</accession>
<evidence type="ECO:0000256" key="1">
    <source>
        <dbReference type="SAM" id="MobiDB-lite"/>
    </source>
</evidence>
<keyword evidence="3" id="KW-1185">Reference proteome</keyword>
<evidence type="ECO:0000313" key="3">
    <source>
        <dbReference type="Proteomes" id="UP001312865"/>
    </source>
</evidence>
<evidence type="ECO:0000313" key="2">
    <source>
        <dbReference type="EMBL" id="MEI5905915.1"/>
    </source>
</evidence>
<reference evidence="2 3" key="1">
    <citation type="journal article" date="2018" name="J. Microbiol.">
        <title>Bacillus spongiae sp. nov., isolated from sponge of Jeju Island.</title>
        <authorList>
            <person name="Lee G.E."/>
            <person name="Im W.T."/>
            <person name="Park J.S."/>
        </authorList>
    </citation>
    <scope>NUCLEOTIDE SEQUENCE [LARGE SCALE GENOMIC DNA]</scope>
    <source>
        <strain evidence="2 3">135PIL107-10</strain>
    </source>
</reference>
<name>A0ABU8H9I3_9BACI</name>
<dbReference type="RefSeq" id="WP_336585333.1">
    <property type="nucleotide sequence ID" value="NZ_JBBAXC010000002.1"/>
</dbReference>
<dbReference type="Proteomes" id="UP001312865">
    <property type="component" value="Unassembled WGS sequence"/>
</dbReference>
<proteinExistence type="predicted"/>
<evidence type="ECO:0008006" key="4">
    <source>
        <dbReference type="Google" id="ProtNLM"/>
    </source>
</evidence>
<feature type="region of interest" description="Disordered" evidence="1">
    <location>
        <begin position="1"/>
        <end position="52"/>
    </location>
</feature>
<sequence length="52" mass="5930">MAKRKAEHNAALKNNTTPKTNLRETEFSAEFSYGEDRAKSANRNSQKGHHEK</sequence>
<protein>
    <recommendedName>
        <fullName evidence="4">Transcriptional regulator</fullName>
    </recommendedName>
</protein>
<gene>
    <name evidence="2" type="ORF">WAK64_02390</name>
</gene>